<feature type="transmembrane region" description="Helical" evidence="2">
    <location>
        <begin position="1468"/>
        <end position="1489"/>
    </location>
</feature>
<name>A0A0S4JHR4_BODSA</name>
<proteinExistence type="predicted"/>
<feature type="region of interest" description="Disordered" evidence="1">
    <location>
        <begin position="2597"/>
        <end position="2622"/>
    </location>
</feature>
<evidence type="ECO:0000313" key="3">
    <source>
        <dbReference type="EMBL" id="CUG89004.1"/>
    </source>
</evidence>
<feature type="region of interest" description="Disordered" evidence="1">
    <location>
        <begin position="1508"/>
        <end position="1564"/>
    </location>
</feature>
<feature type="region of interest" description="Disordered" evidence="1">
    <location>
        <begin position="1294"/>
        <end position="1351"/>
    </location>
</feature>
<feature type="transmembrane region" description="Helical" evidence="2">
    <location>
        <begin position="2307"/>
        <end position="2334"/>
    </location>
</feature>
<feature type="compositionally biased region" description="Low complexity" evidence="1">
    <location>
        <begin position="1532"/>
        <end position="1546"/>
    </location>
</feature>
<feature type="compositionally biased region" description="Basic and acidic residues" evidence="1">
    <location>
        <begin position="1294"/>
        <end position="1303"/>
    </location>
</feature>
<dbReference type="VEuPathDB" id="TriTrypDB:BSAL_18730"/>
<feature type="region of interest" description="Disordered" evidence="1">
    <location>
        <begin position="2147"/>
        <end position="2176"/>
    </location>
</feature>
<evidence type="ECO:0000256" key="2">
    <source>
        <dbReference type="SAM" id="Phobius"/>
    </source>
</evidence>
<organism evidence="3 4">
    <name type="scientific">Bodo saltans</name>
    <name type="common">Flagellated protozoan</name>
    <dbReference type="NCBI Taxonomy" id="75058"/>
    <lineage>
        <taxon>Eukaryota</taxon>
        <taxon>Discoba</taxon>
        <taxon>Euglenozoa</taxon>
        <taxon>Kinetoplastea</taxon>
        <taxon>Metakinetoplastina</taxon>
        <taxon>Eubodonida</taxon>
        <taxon>Bodonidae</taxon>
        <taxon>Bodo</taxon>
    </lineage>
</organism>
<protein>
    <submittedName>
        <fullName evidence="3">Membrane-associated protein, putative</fullName>
    </submittedName>
</protein>
<feature type="transmembrane region" description="Helical" evidence="2">
    <location>
        <begin position="181"/>
        <end position="208"/>
    </location>
</feature>
<keyword evidence="2" id="KW-1133">Transmembrane helix</keyword>
<keyword evidence="2" id="KW-0812">Transmembrane</keyword>
<feature type="compositionally biased region" description="Basic and acidic residues" evidence="1">
    <location>
        <begin position="2149"/>
        <end position="2165"/>
    </location>
</feature>
<evidence type="ECO:0000256" key="1">
    <source>
        <dbReference type="SAM" id="MobiDB-lite"/>
    </source>
</evidence>
<sequence>MTTAFTSVTSLNQASAINNSTASVLLNATSSVCLASSDCADVSSFLHMSLVVSGRSPGGEKTTVVSFDQQMPLPFSFSSQSSANESQWMPLNATFSIAIANILPIVSPRLPFVHTNCYNNGNASVFRTAAAAAVHSPAAANSSFCVNVTWATTPSDVNNNNSSAPPLSLGFDVSSTTLADALVPITVSVLGGVSGVLLIVVILMCICFRRQRLNKQQQQQQQPEDGDHHRRRVFPAALATFGLLLAISCVILVGVGLDERHDTFPNVVVLELYFGDQGCRRNSWSPTPFQVLFLDAAEMGSSHDIVSTANNADGDHETERAGGGRVCGASDASMWASVAALGLRWSRVVSLGDPVGSPGLTTRSAALCSSVRGQSNIYIRLRSIVSNSSSTSSSGGQTMLSLLLENTAEGATSSSSSSSKCTPIVGSLPWLPHDDEDGRLLGVSAQATCIPASEAPQVFSLMSGTTTGGAGGLNVWFDAQRVFTPVPVATQSTRITDINNITNSGSTLALFDRRQFFDDHATIALASVGGNIGDADDDEVVVVVEQPYFSNSSRNMNHFFFKRRKSFRLMSGTTTGGGGGLNVWFDAQRVFTPVPVATQSARITDINNITNNGSTLALFDRRQFFDDHTTIALASVGGNIGDADDDEVVVVVEQPYFSNSSRNMNLASVFVSPTTTQSASSSMIQAAELYSLETIANLSAVTVAAGVVPLTCNGGEEQLLPIPLTLASTCPTRTTPSTDGSNMSGIYSESSTTTAAALSSVVQNSTKLLRFLGAAGTAFNPSALPQNSEPMTPLMQAQQLADDDGGAISSRDPSDDPITIMWFQRIALNHGNNQDHRHQETSTLSTTVFSVTDTLLSFSQEREEEDNNSSHFSSLLVKVTSTTDANASVAITSPSPATLLQHGSIASDRLDYALRHGLLEDPSNDADLQDGSVLSKKLGTYSPRPMSVIKDALRGQPLRYGIGDATLSVYGRVTVTVAMRGCLVNAGDCADDGGDVTSTFSAAYVETTIRLSSMPSALSTMSASSSSSPTTLVWRFAEPAVQKDNHDDLILPQPPKDVVRELSGLSTIRLNAKQRIADGSWHMMGIVCQWSGGKRQCQLHLDGATSVSSLGWRKCAASGLMAMPTTGSPSAEAAGQMWAAQLAQASTTRAHQRNDDGDNAFRGGTSFSPFDAIGSFGEVQIGPTFAEEREGSLTSSSNNASASSSAFASTSSSAFFAPSSASFEVAHVVVLPAALLMSQMRSVMGVASLSSSQKSASYALSIIGLVAAGCALLRTMFDLGRSLWKDRRLREAQERRDKRKLFEGDDGVAPRKNPLDDDEDNREMSDIRPKSQEGGVCGAAPPASTNPNNEDEAITSATRRLRDHLEAESRRKNVGGQLSIAVNSGAAGLQQVSRSTAQATTTVSIVSVSSQISTQLHYLLASVLNVGQMLSIYFANWSWPSELTDAANQIVRWLTINWSFSFPTIQQYVIPALAVALTGAVALLYWAVIDNDDEEFYAMVQKFVGGGPPQSAVPPSTNSNVGDAEQRGEQQPLSSSLHPSAPLAVANSTPVTQNSGLRLPVTNNNSVAPSVPPIIVSLAQPTTTTTTKDRATLMAEMQATMIAQQSCMSEQAALRAELAGTSLDALPEDDPRRVASQRLMQKQNALMEHQSRILAELQQPTKVVASAATVSSPPTIASTNNIAVVGSSSASEPQQQRKLFFLLSLLLLLFHLHQPVLLLTTLLLQAHHPQNHNNNGSGLRRCRQQLKLWQRHRKKNTIKLLMRQLNHHHNNQLLQQPLRWLRGHRFSAIHRLSSRRKAPTVLEVMNRGTYKTLKKNYEQRNNLLPLLPPPMLPISKRSTAESSPLRKGMRWVAHLWTTEGRRIALDAHNVAFAHAVANVVAQASNPTTRGILGMSEMSSCRIGLPRRAGSNHTGAAVPTSHLLYFTASFTATLTRAPAASSSSHGHSNAQLGHNTSNDTALIFEAARKAVDKRCEDIRTRAKQRQKTKKKLRKLERQQKQHAESHDRAVDSLESGAMRVGGGGGDNNQQAAIAGGGTTQHHRRSSSNFSAAAEMSDEDRRGGGTADVFAEVDPATHAERQTAAVKHADGGVDDAVVVECYLNPEGNALDGGHRGFLSLRPLHDGVCCPHHGRRLGMAFEVLKHAHKYSHGTDDPPGGDDRDKELDGVDNNEDDDANNKSKLRRRCCAYYTVTGRSYRMKRGLAPCPSRHAYLSNDVDFFVCPKRGCNFTICEPCYEGTSRDLAKSMAIGALDALKRMGAVQVIGFVVILISQLILAPVMQTCAMVLFCHASYQCQFPGCYLAPSVTFLIYACLAALTLFVAVIGLTASLVVVTLKRKKLIVVSVLQAATEGRGSSGSDDRHIDNAQPPASSPLRVTWWVVLWYPLPNDLWRLLLDRDRSMLRSLYEPYRFRFLWFHPIWMTCRASAVLPAVFGDPDSLAQLGGAWGVEMAFLLAATLVPLYSDRWVTFMSRIASVHQVAQVSLNLLYQTYEDGQGLEASGVIEVPNSSSSSTSTSSGARSALAATMLWLFVAYCVIVIVVLLAAVVVPFLWQRHLRQREEAKRAKAMSRRAQQYQVDNGYADTGGFGVVGVSSLAEAEEAPQREVPQAPRGDPRGWRDRYRK</sequence>
<gene>
    <name evidence="3" type="ORF">BSAL_18735</name>
</gene>
<feature type="compositionally biased region" description="Basic and acidic residues" evidence="1">
    <location>
        <begin position="2611"/>
        <end position="2622"/>
    </location>
</feature>
<accession>A0A0S4JHR4</accession>
<feature type="transmembrane region" description="Helical" evidence="2">
    <location>
        <begin position="2413"/>
        <end position="2432"/>
    </location>
</feature>
<reference evidence="4" key="1">
    <citation type="submission" date="2015-09" db="EMBL/GenBank/DDBJ databases">
        <authorList>
            <consortium name="Pathogen Informatics"/>
        </authorList>
    </citation>
    <scope>NUCLEOTIDE SEQUENCE [LARGE SCALE GENOMIC DNA]</scope>
    <source>
        <strain evidence="4">Lake Konstanz</strain>
    </source>
</reference>
<feature type="region of interest" description="Disordered" evidence="1">
    <location>
        <begin position="2350"/>
        <end position="2369"/>
    </location>
</feature>
<feature type="compositionally biased region" description="Polar residues" evidence="1">
    <location>
        <begin position="1547"/>
        <end position="1564"/>
    </location>
</feature>
<feature type="transmembrane region" description="Helical" evidence="2">
    <location>
        <begin position="2262"/>
        <end position="2287"/>
    </location>
</feature>
<keyword evidence="4" id="KW-1185">Reference proteome</keyword>
<feature type="compositionally biased region" description="Basic and acidic residues" evidence="1">
    <location>
        <begin position="1322"/>
        <end position="1331"/>
    </location>
</feature>
<evidence type="ECO:0000313" key="4">
    <source>
        <dbReference type="Proteomes" id="UP000051952"/>
    </source>
</evidence>
<keyword evidence="2" id="KW-0472">Membrane</keyword>
<feature type="transmembrane region" description="Helical" evidence="2">
    <location>
        <begin position="2527"/>
        <end position="2551"/>
    </location>
</feature>
<dbReference type="EMBL" id="CYKH01001694">
    <property type="protein sequence ID" value="CUG89004.1"/>
    <property type="molecule type" value="Genomic_DNA"/>
</dbReference>
<dbReference type="Proteomes" id="UP000051952">
    <property type="component" value="Unassembled WGS sequence"/>
</dbReference>
<feature type="region of interest" description="Disordered" evidence="1">
    <location>
        <begin position="1980"/>
        <end position="2065"/>
    </location>
</feature>
<feature type="transmembrane region" description="Helical" evidence="2">
    <location>
        <begin position="233"/>
        <end position="257"/>
    </location>
</feature>
<feature type="transmembrane region" description="Helical" evidence="2">
    <location>
        <begin position="2438"/>
        <end position="2461"/>
    </location>
</feature>
<feature type="compositionally biased region" description="Basic and acidic residues" evidence="1">
    <location>
        <begin position="1994"/>
        <end position="2010"/>
    </location>
</feature>
<dbReference type="VEuPathDB" id="TriTrypDB:BSAL_46685"/>
<feature type="compositionally biased region" description="Basic residues" evidence="1">
    <location>
        <begin position="1980"/>
        <end position="1993"/>
    </location>
</feature>